<reference evidence="1" key="2">
    <citation type="submission" date="2019-01" db="UniProtKB">
        <authorList>
            <consortium name="EnsemblPlants"/>
        </authorList>
    </citation>
    <scope>IDENTIFICATION</scope>
    <source>
        <strain evidence="1">cv. Heinz 1706</strain>
    </source>
</reference>
<evidence type="ECO:0000313" key="1">
    <source>
        <dbReference type="EnsemblPlants" id="Solyc11g042523.1.1"/>
    </source>
</evidence>
<dbReference type="Gramene" id="Solyc11g042523.1.1">
    <property type="protein sequence ID" value="Solyc11g042523.1.1"/>
    <property type="gene ID" value="Solyc11g042523.1"/>
</dbReference>
<keyword evidence="2" id="KW-1185">Reference proteome</keyword>
<dbReference type="EnsemblPlants" id="Solyc11g042523.1.1">
    <property type="protein sequence ID" value="Solyc11g042523.1.1"/>
    <property type="gene ID" value="Solyc11g042523.1"/>
</dbReference>
<accession>A0A3Q7IVJ9</accession>
<proteinExistence type="predicted"/>
<organism evidence="1">
    <name type="scientific">Solanum lycopersicum</name>
    <name type="common">Tomato</name>
    <name type="synonym">Lycopersicon esculentum</name>
    <dbReference type="NCBI Taxonomy" id="4081"/>
    <lineage>
        <taxon>Eukaryota</taxon>
        <taxon>Viridiplantae</taxon>
        <taxon>Streptophyta</taxon>
        <taxon>Embryophyta</taxon>
        <taxon>Tracheophyta</taxon>
        <taxon>Spermatophyta</taxon>
        <taxon>Magnoliopsida</taxon>
        <taxon>eudicotyledons</taxon>
        <taxon>Gunneridae</taxon>
        <taxon>Pentapetalae</taxon>
        <taxon>asterids</taxon>
        <taxon>lamiids</taxon>
        <taxon>Solanales</taxon>
        <taxon>Solanaceae</taxon>
        <taxon>Solanoideae</taxon>
        <taxon>Solaneae</taxon>
        <taxon>Solanum</taxon>
        <taxon>Solanum subgen. Lycopersicon</taxon>
    </lineage>
</organism>
<evidence type="ECO:0008006" key="3">
    <source>
        <dbReference type="Google" id="ProtNLM"/>
    </source>
</evidence>
<protein>
    <recommendedName>
        <fullName evidence="3">Ubiquitin-like domain-containing protein</fullName>
    </recommendedName>
</protein>
<dbReference type="InParanoid" id="A0A3Q7IVJ9"/>
<dbReference type="STRING" id="4081.A0A3Q7IVJ9"/>
<name>A0A3Q7IVJ9_SOLLC</name>
<sequence>MSLPTVHLVILKDLKPALKYILFSSIKDQERKSSACERRSSVKKLHRMWELRVERKDVSGKELPEREFSLSYKYVRLVMSKCQDPEEIKKLHPRFVELKKIHGIEYEKAATGATGPQKLSSSLISITLKCVAASIGEKVPLTKKLPATTTVGKLKILCESFFKIKSIKPKLFIQEESNLQESTVVASKGDIRISLPPEVKDTGLYKRCLVASFKEGKLRSITIRHPEEYSRTNNSEGMELEEDQSQSSMVEPSYRLYTCNSKFDHYLDSFFGSAIATMVSTRDNCPNEVMLERDGIKFFIPIWVEKKARFIRALQEMEKAGEGSKGRTWEVQTQLDVTLKDLNKSCEEEVVILKFEKQSMGQWNKGIGLDGAAQEIDATLEELSNSPAAANIQKELSPEEMEIEIAIDKVGAEGQISIDHHISIVP</sequence>
<evidence type="ECO:0000313" key="2">
    <source>
        <dbReference type="Proteomes" id="UP000004994"/>
    </source>
</evidence>
<dbReference type="AlphaFoldDB" id="A0A3Q7IVJ9"/>
<dbReference type="Gene3D" id="3.10.20.90">
    <property type="entry name" value="Phosphatidylinositol 3-kinase Catalytic Subunit, Chain A, domain 1"/>
    <property type="match status" value="1"/>
</dbReference>
<reference evidence="1" key="1">
    <citation type="journal article" date="2012" name="Nature">
        <title>The tomato genome sequence provides insights into fleshy fruit evolution.</title>
        <authorList>
            <consortium name="Tomato Genome Consortium"/>
        </authorList>
    </citation>
    <scope>NUCLEOTIDE SEQUENCE [LARGE SCALE GENOMIC DNA]</scope>
    <source>
        <strain evidence="1">cv. Heinz 1706</strain>
    </source>
</reference>
<dbReference type="Proteomes" id="UP000004994">
    <property type="component" value="Chromosome 11"/>
</dbReference>